<evidence type="ECO:0000313" key="4">
    <source>
        <dbReference type="EMBL" id="AMY08607.1"/>
    </source>
</evidence>
<keyword evidence="2 4" id="KW-0560">Oxidoreductase</keyword>
<dbReference type="InterPro" id="IPR036291">
    <property type="entry name" value="NAD(P)-bd_dom_sf"/>
</dbReference>
<dbReference type="PANTHER" id="PTHR42760">
    <property type="entry name" value="SHORT-CHAIN DEHYDROGENASES/REDUCTASES FAMILY MEMBER"/>
    <property type="match status" value="1"/>
</dbReference>
<dbReference type="PATRIC" id="fig|1813736.3.peg.1898"/>
<dbReference type="CDD" id="cd05233">
    <property type="entry name" value="SDR_c"/>
    <property type="match status" value="1"/>
</dbReference>
<name>A0A143PJ69_LUTPR</name>
<dbReference type="InterPro" id="IPR020904">
    <property type="entry name" value="Sc_DH/Rdtase_CS"/>
</dbReference>
<dbReference type="SUPFAM" id="SSF51735">
    <property type="entry name" value="NAD(P)-binding Rossmann-fold domains"/>
    <property type="match status" value="1"/>
</dbReference>
<dbReference type="GO" id="GO:0008874">
    <property type="term" value="F:gluconate 5-dehydrogenase activity"/>
    <property type="evidence" value="ECO:0007669"/>
    <property type="project" value="UniProtKB-EC"/>
</dbReference>
<evidence type="ECO:0000313" key="5">
    <source>
        <dbReference type="Proteomes" id="UP000076079"/>
    </source>
</evidence>
<reference evidence="4 5" key="1">
    <citation type="journal article" date="2016" name="Genome Announc.">
        <title>First Complete Genome Sequence of a Subdivision 6 Acidobacterium Strain.</title>
        <authorList>
            <person name="Huang S."/>
            <person name="Vieira S."/>
            <person name="Bunk B."/>
            <person name="Riedel T."/>
            <person name="Sproer C."/>
            <person name="Overmann J."/>
        </authorList>
    </citation>
    <scope>NUCLEOTIDE SEQUENCE [LARGE SCALE GENOMIC DNA]</scope>
    <source>
        <strain evidence="5">DSM 100886 HEG_-6_39</strain>
    </source>
</reference>
<dbReference type="InterPro" id="IPR002347">
    <property type="entry name" value="SDR_fam"/>
</dbReference>
<organism evidence="4 5">
    <name type="scientific">Luteitalea pratensis</name>
    <dbReference type="NCBI Taxonomy" id="1855912"/>
    <lineage>
        <taxon>Bacteria</taxon>
        <taxon>Pseudomonadati</taxon>
        <taxon>Acidobacteriota</taxon>
        <taxon>Vicinamibacteria</taxon>
        <taxon>Vicinamibacterales</taxon>
        <taxon>Vicinamibacteraceae</taxon>
        <taxon>Luteitalea</taxon>
    </lineage>
</organism>
<accession>A0A143PJ69</accession>
<dbReference type="SMART" id="SM00822">
    <property type="entry name" value="PKS_KR"/>
    <property type="match status" value="1"/>
</dbReference>
<dbReference type="Proteomes" id="UP000076079">
    <property type="component" value="Chromosome"/>
</dbReference>
<dbReference type="PANTHER" id="PTHR42760:SF115">
    <property type="entry name" value="3-OXOACYL-[ACYL-CARRIER-PROTEIN] REDUCTASE FABG"/>
    <property type="match status" value="1"/>
</dbReference>
<dbReference type="PRINTS" id="PR00080">
    <property type="entry name" value="SDRFAMILY"/>
</dbReference>
<dbReference type="EMBL" id="CP015136">
    <property type="protein sequence ID" value="AMY08607.1"/>
    <property type="molecule type" value="Genomic_DNA"/>
</dbReference>
<dbReference type="NCBIfam" id="NF005559">
    <property type="entry name" value="PRK07231.1"/>
    <property type="match status" value="1"/>
</dbReference>
<gene>
    <name evidence="4" type="primary">gno_1</name>
    <name evidence="4" type="ORF">LuPra_01811</name>
</gene>
<evidence type="ECO:0000256" key="2">
    <source>
        <dbReference type="ARBA" id="ARBA00023002"/>
    </source>
</evidence>
<dbReference type="PROSITE" id="PS00061">
    <property type="entry name" value="ADH_SHORT"/>
    <property type="match status" value="1"/>
</dbReference>
<keyword evidence="5" id="KW-1185">Reference proteome</keyword>
<comment type="similarity">
    <text evidence="1">Belongs to the short-chain dehydrogenases/reductases (SDR) family.</text>
</comment>
<dbReference type="AlphaFoldDB" id="A0A143PJ69"/>
<dbReference type="Pfam" id="PF13561">
    <property type="entry name" value="adh_short_C2"/>
    <property type="match status" value="1"/>
</dbReference>
<dbReference type="OrthoDB" id="9803333at2"/>
<feature type="domain" description="Ketoreductase" evidence="3">
    <location>
        <begin position="17"/>
        <end position="197"/>
    </location>
</feature>
<dbReference type="PRINTS" id="PR00081">
    <property type="entry name" value="GDHRDH"/>
</dbReference>
<proteinExistence type="inferred from homology"/>
<dbReference type="FunFam" id="3.40.50.720:FF:000084">
    <property type="entry name" value="Short-chain dehydrogenase reductase"/>
    <property type="match status" value="1"/>
</dbReference>
<dbReference type="InterPro" id="IPR057326">
    <property type="entry name" value="KR_dom"/>
</dbReference>
<dbReference type="EC" id="1.1.1.69" evidence="4"/>
<dbReference type="RefSeq" id="WP_110170432.1">
    <property type="nucleotide sequence ID" value="NZ_CP015136.1"/>
</dbReference>
<reference evidence="5" key="2">
    <citation type="submission" date="2016-04" db="EMBL/GenBank/DDBJ databases">
        <title>First Complete Genome Sequence of a Subdivision 6 Acidobacterium.</title>
        <authorList>
            <person name="Huang S."/>
            <person name="Vieira S."/>
            <person name="Bunk B."/>
            <person name="Riedel T."/>
            <person name="Sproeer C."/>
            <person name="Overmann J."/>
        </authorList>
    </citation>
    <scope>NUCLEOTIDE SEQUENCE [LARGE SCALE GENOMIC DNA]</scope>
    <source>
        <strain evidence="5">DSM 100886 HEG_-6_39</strain>
    </source>
</reference>
<dbReference type="STRING" id="1855912.LuPra_01811"/>
<dbReference type="Gene3D" id="3.40.50.720">
    <property type="entry name" value="NAD(P)-binding Rossmann-like Domain"/>
    <property type="match status" value="1"/>
</dbReference>
<dbReference type="KEGG" id="abac:LuPra_01811"/>
<sequence>MSDGRPHALDLFRLNGRTALITGGARGLGLVMAEALAEAGASVCLTSRTPGAAQDAAASLASTTGGRVVGVTSELTTSAAVEHLSRQVADAVGHVDILVNNAGINIRGNIGEISEADWDAVMDANLKAPFLVARAFGPAMCARGWGRVITLSSMLGTIALPGRSPYASSKAAVLGLTRVLALEWAPLGVTVNAICPGPFGTEMNRQLLNDPEKYQAFVQKLPLGRWGELHEVKGIVLFLASDASSFMTGTALALDGGWTAQ</sequence>
<protein>
    <submittedName>
        <fullName evidence="4">Gluconate 5-dehydrogenase</fullName>
        <ecNumber evidence="4">1.1.1.69</ecNumber>
    </submittedName>
</protein>
<evidence type="ECO:0000259" key="3">
    <source>
        <dbReference type="SMART" id="SM00822"/>
    </source>
</evidence>
<evidence type="ECO:0000256" key="1">
    <source>
        <dbReference type="ARBA" id="ARBA00006484"/>
    </source>
</evidence>